<dbReference type="PANTHER" id="PTHR38926:SF5">
    <property type="entry name" value="F-BOX AND LEUCINE-RICH REPEAT PROTEIN 6"/>
    <property type="match status" value="1"/>
</dbReference>
<organism evidence="1 2">
    <name type="scientific">Mycena metata</name>
    <dbReference type="NCBI Taxonomy" id="1033252"/>
    <lineage>
        <taxon>Eukaryota</taxon>
        <taxon>Fungi</taxon>
        <taxon>Dikarya</taxon>
        <taxon>Basidiomycota</taxon>
        <taxon>Agaricomycotina</taxon>
        <taxon>Agaricomycetes</taxon>
        <taxon>Agaricomycetidae</taxon>
        <taxon>Agaricales</taxon>
        <taxon>Marasmiineae</taxon>
        <taxon>Mycenaceae</taxon>
        <taxon>Mycena</taxon>
    </lineage>
</organism>
<name>A0AAD7KH38_9AGAR</name>
<dbReference type="AlphaFoldDB" id="A0AAD7KH38"/>
<evidence type="ECO:0000313" key="2">
    <source>
        <dbReference type="Proteomes" id="UP001215598"/>
    </source>
</evidence>
<sequence length="550" mass="61368">MTSPFASRLGTNYCPLDEEASEIQRLLKEPLSRLKGIDDKIAELQKAIDELTEEHRSVSTYVEAHKALLSPLRRLPLDIIQEIFVACLPTHRNCVMSAVEAPMLLGRICSSWRALSLSTPRLWARLHIAEPDPPGHWQTPIYAAQYTQRIANTITWLGRSGICPLSISLEGSQYPEPSAVSPFLEVILSQASRWRHIAITAASSVALNTVFSLTDNDVPMLETLEIEQTQSYSRSPSIENVSLKLLRGPKISSVALTTSEINLVALPLRWENLTSLRLANQRAGPLLPLLTREAALQILSKCPRLRSCQLRLADDLLAPVLEETILELPHLRALNITCVGLTIFSPGGFFSRVSLPELRSLRFSCGTHTRHDDPFFPFLTVSPRLECLQLKWNLISTSVVLDLLSMLPPTIRRLLFALPPSPTRLNRPGRTINRPSPFEDTALKALTPSLDHPAVSCPVLEELEIDPVVDLSDHALLQFIKARMAVESPTLRCVAIQFQREKQFDVHPEIQAFSDSGLQVFTRYFEPSSVAVFSPWRGVADRPPSHTPLS</sequence>
<dbReference type="InterPro" id="IPR032675">
    <property type="entry name" value="LRR_dom_sf"/>
</dbReference>
<reference evidence="1" key="1">
    <citation type="submission" date="2023-03" db="EMBL/GenBank/DDBJ databases">
        <title>Massive genome expansion in bonnet fungi (Mycena s.s.) driven by repeated elements and novel gene families across ecological guilds.</title>
        <authorList>
            <consortium name="Lawrence Berkeley National Laboratory"/>
            <person name="Harder C.B."/>
            <person name="Miyauchi S."/>
            <person name="Viragh M."/>
            <person name="Kuo A."/>
            <person name="Thoen E."/>
            <person name="Andreopoulos B."/>
            <person name="Lu D."/>
            <person name="Skrede I."/>
            <person name="Drula E."/>
            <person name="Henrissat B."/>
            <person name="Morin E."/>
            <person name="Kohler A."/>
            <person name="Barry K."/>
            <person name="LaButti K."/>
            <person name="Morin E."/>
            <person name="Salamov A."/>
            <person name="Lipzen A."/>
            <person name="Mereny Z."/>
            <person name="Hegedus B."/>
            <person name="Baldrian P."/>
            <person name="Stursova M."/>
            <person name="Weitz H."/>
            <person name="Taylor A."/>
            <person name="Grigoriev I.V."/>
            <person name="Nagy L.G."/>
            <person name="Martin F."/>
            <person name="Kauserud H."/>
        </authorList>
    </citation>
    <scope>NUCLEOTIDE SEQUENCE</scope>
    <source>
        <strain evidence="1">CBHHK182m</strain>
    </source>
</reference>
<keyword evidence="2" id="KW-1185">Reference proteome</keyword>
<comment type="caution">
    <text evidence="1">The sequence shown here is derived from an EMBL/GenBank/DDBJ whole genome shotgun (WGS) entry which is preliminary data.</text>
</comment>
<dbReference type="SUPFAM" id="SSF52047">
    <property type="entry name" value="RNI-like"/>
    <property type="match status" value="1"/>
</dbReference>
<dbReference type="Proteomes" id="UP001215598">
    <property type="component" value="Unassembled WGS sequence"/>
</dbReference>
<evidence type="ECO:0008006" key="3">
    <source>
        <dbReference type="Google" id="ProtNLM"/>
    </source>
</evidence>
<accession>A0AAD7KH38</accession>
<proteinExistence type="predicted"/>
<dbReference type="EMBL" id="JARKIB010000001">
    <property type="protein sequence ID" value="KAJ7785659.1"/>
    <property type="molecule type" value="Genomic_DNA"/>
</dbReference>
<dbReference type="Gene3D" id="3.80.10.10">
    <property type="entry name" value="Ribonuclease Inhibitor"/>
    <property type="match status" value="1"/>
</dbReference>
<dbReference type="PANTHER" id="PTHR38926">
    <property type="entry name" value="F-BOX DOMAIN CONTAINING PROTEIN, EXPRESSED"/>
    <property type="match status" value="1"/>
</dbReference>
<protein>
    <recommendedName>
        <fullName evidence="3">F-box domain-containing protein</fullName>
    </recommendedName>
</protein>
<evidence type="ECO:0000313" key="1">
    <source>
        <dbReference type="EMBL" id="KAJ7785659.1"/>
    </source>
</evidence>
<gene>
    <name evidence="1" type="ORF">B0H16DRAFT_1354385</name>
</gene>